<sequence length="366" mass="41268">MTDLEKEVIQSITPLDFQAYLKERGWQLYGKLANKASLWQSNSKKILLPLQRDLVDYEHRVYDLLNDLQAFEKRSLQSILTDLTHAQADILRIYAFKDDVKNNLPLEAISTLINSSINLFSATARSITNPQPVYQGKAPKEINSFVEKLRMGHTEKGSFVLVLENPITPQLIESDDISNEPFDRQVSIKLCQNIASLLNNMANISIGSFDDNMMRGISSNFCDALAEITDVCGDKGAFIDLTWAPVRPIKKEWNISHKFSIVPAMSGTLREMSRILKEKTPETNVEIEGYVIKLIANTASSSQGGRIHIFDTNSHRLIAIDLDPKQYTQALDAHKNDNKLRFIGNLDKSTKPKSLINIVTMEQMNG</sequence>
<gene>
    <name evidence="1" type="ORF">HCT48_08335</name>
</gene>
<comment type="caution">
    <text evidence="1">The sequence shown here is derived from an EMBL/GenBank/DDBJ whole genome shotgun (WGS) entry which is preliminary data.</text>
</comment>
<dbReference type="EMBL" id="JAATLM010000003">
    <property type="protein sequence ID" value="NIZ70215.1"/>
    <property type="molecule type" value="Genomic_DNA"/>
</dbReference>
<proteinExistence type="predicted"/>
<dbReference type="Proteomes" id="UP000778951">
    <property type="component" value="Unassembled WGS sequence"/>
</dbReference>
<keyword evidence="2" id="KW-1185">Reference proteome</keyword>
<evidence type="ECO:0000313" key="1">
    <source>
        <dbReference type="EMBL" id="NIZ70215.1"/>
    </source>
</evidence>
<dbReference type="RefSeq" id="WP_167696541.1">
    <property type="nucleotide sequence ID" value="NZ_CP118183.1"/>
</dbReference>
<evidence type="ECO:0000313" key="2">
    <source>
        <dbReference type="Proteomes" id="UP000778951"/>
    </source>
</evidence>
<dbReference type="AlphaFoldDB" id="A0A968GK71"/>
<accession>A0A968GK71</accession>
<protein>
    <submittedName>
        <fullName evidence="1">Uncharacterized protein</fullName>
    </submittedName>
</protein>
<organism evidence="1 2">
    <name type="scientific">Entomospira culicis</name>
    <dbReference type="NCBI Taxonomy" id="2719989"/>
    <lineage>
        <taxon>Bacteria</taxon>
        <taxon>Pseudomonadati</taxon>
        <taxon>Spirochaetota</taxon>
        <taxon>Spirochaetia</taxon>
        <taxon>Spirochaetales</taxon>
        <taxon>Spirochaetaceae</taxon>
        <taxon>Entomospira</taxon>
    </lineage>
</organism>
<reference evidence="1" key="1">
    <citation type="submission" date="2020-03" db="EMBL/GenBank/DDBJ databases">
        <title>Spirochaetal bacteria isolated from arthropods constitute a novel genus Entomospira genus novum within the order Spirochaetales.</title>
        <authorList>
            <person name="Grana-Miraglia L."/>
            <person name="Sikutova S."/>
            <person name="Fingerle V."/>
            <person name="Sing A."/>
            <person name="Castillo-Ramirez S."/>
            <person name="Margos G."/>
            <person name="Rudolf I."/>
        </authorList>
    </citation>
    <scope>NUCLEOTIDE SEQUENCE</scope>
    <source>
        <strain evidence="1">BR149</strain>
    </source>
</reference>
<name>A0A968GK71_9SPIO</name>